<reference evidence="2" key="3">
    <citation type="journal article" date="2023" name="Front Nutr">
        <title>Lactiplantibacillus pentosus P2020 protects the hyperuricemia and renal inflammation in mice.</title>
        <authorList>
            <person name="Wang Z."/>
            <person name="Song L."/>
            <person name="Li X."/>
            <person name="Xiao Y."/>
            <person name="Huang Y."/>
            <person name="Zhang Y."/>
            <person name="Li J."/>
            <person name="Li M."/>
            <person name="Ren Z."/>
        </authorList>
    </citation>
    <scope>NUCLEOTIDE SEQUENCE</scope>
    <source>
        <strain evidence="2">P2000</strain>
    </source>
</reference>
<organism evidence="2 5">
    <name type="scientific">Lactiplantibacillus pentosus</name>
    <name type="common">Lactobacillus pentosus</name>
    <dbReference type="NCBI Taxonomy" id="1589"/>
    <lineage>
        <taxon>Bacteria</taxon>
        <taxon>Bacillati</taxon>
        <taxon>Bacillota</taxon>
        <taxon>Bacilli</taxon>
        <taxon>Lactobacillales</taxon>
        <taxon>Lactobacillaceae</taxon>
        <taxon>Lactiplantibacillus</taxon>
    </lineage>
</organism>
<evidence type="ECO:0000313" key="2">
    <source>
        <dbReference type="EMBL" id="MDF2314062.1"/>
    </source>
</evidence>
<evidence type="ECO:0000313" key="3">
    <source>
        <dbReference type="EMBL" id="PRO95711.1"/>
    </source>
</evidence>
<dbReference type="RefSeq" id="WP_050338358.1">
    <property type="nucleotide sequence ID" value="NZ_BJZC01000005.1"/>
</dbReference>
<protein>
    <submittedName>
        <fullName evidence="2">Uncharacterized protein</fullName>
    </submittedName>
</protein>
<proteinExistence type="predicted"/>
<dbReference type="Proteomes" id="UP000238378">
    <property type="component" value="Unassembled WGS sequence"/>
</dbReference>
<evidence type="ECO:0000313" key="5">
    <source>
        <dbReference type="Proteomes" id="UP001151834"/>
    </source>
</evidence>
<dbReference type="EMBL" id="JAPEQV010000021">
    <property type="protein sequence ID" value="MDF2314062.1"/>
    <property type="molecule type" value="Genomic_DNA"/>
</dbReference>
<reference evidence="2" key="2">
    <citation type="submission" date="2022-11" db="EMBL/GenBank/DDBJ databases">
        <authorList>
            <person name="Wang Z."/>
        </authorList>
    </citation>
    <scope>NUCLEOTIDE SEQUENCE</scope>
    <source>
        <strain evidence="2">P2000</strain>
    </source>
</reference>
<gene>
    <name evidence="3" type="ORF">C6Y08_03325</name>
    <name evidence="2" type="ORF">OOJ94_14675</name>
</gene>
<keyword evidence="1" id="KW-1133">Transmembrane helix</keyword>
<reference evidence="3 4" key="1">
    <citation type="submission" date="2018-03" db="EMBL/GenBank/DDBJ databases">
        <title>Draft Genome Sequences of six Lactobacillus pentosus Strains Isolated from Brines of Traditionally Fermented Spanish-Style Green Table Olives.</title>
        <authorList>
            <person name="Calero-Delgado B."/>
            <person name="Martin-Platero A.M."/>
            <person name="Perez-Pulido A.J."/>
            <person name="Benitez-Cabello A."/>
            <person name="Casimiro-Soriguer C.S."/>
            <person name="Martinez-Bueno M."/>
            <person name="Arroyo-Lopez F.N."/>
            <person name="Rodriguez-Gomez F."/>
            <person name="Bautista-Gallego J."/>
            <person name="Garrido-Fernandez A."/>
            <person name="Jimenez-Diaz R."/>
        </authorList>
    </citation>
    <scope>NUCLEOTIDE SEQUENCE [LARGE SCALE GENOMIC DNA]</scope>
    <source>
        <strain evidence="3 4">IG2</strain>
    </source>
</reference>
<keyword evidence="1" id="KW-0472">Membrane</keyword>
<dbReference type="AlphaFoldDB" id="A0AAP8VDT9"/>
<keyword evidence="4" id="KW-1185">Reference proteome</keyword>
<evidence type="ECO:0000313" key="4">
    <source>
        <dbReference type="Proteomes" id="UP000238378"/>
    </source>
</evidence>
<dbReference type="Proteomes" id="UP001151834">
    <property type="component" value="Unassembled WGS sequence"/>
</dbReference>
<sequence length="85" mass="9894">MRLTNNEVKKKLFWSVLLFIDVVLFIEALSTNSIGACLLVMGLSELIYFKGNQSLFGKFDAKRKAKRAQYRKEMLRARNANRHNQ</sequence>
<keyword evidence="1" id="KW-0812">Transmembrane</keyword>
<accession>A0AAP8VDT9</accession>
<evidence type="ECO:0000256" key="1">
    <source>
        <dbReference type="SAM" id="Phobius"/>
    </source>
</evidence>
<dbReference type="GeneID" id="49395529"/>
<comment type="caution">
    <text evidence="2">The sequence shown here is derived from an EMBL/GenBank/DDBJ whole genome shotgun (WGS) entry which is preliminary data.</text>
</comment>
<feature type="transmembrane region" description="Helical" evidence="1">
    <location>
        <begin position="12"/>
        <end position="41"/>
    </location>
</feature>
<name>A0AAP8VDT9_LACPE</name>
<dbReference type="EMBL" id="PVOB01000037">
    <property type="protein sequence ID" value="PRO95711.1"/>
    <property type="molecule type" value="Genomic_DNA"/>
</dbReference>